<dbReference type="InterPro" id="IPR027417">
    <property type="entry name" value="P-loop_NTPase"/>
</dbReference>
<dbReference type="EMBL" id="CP066167">
    <property type="protein sequence ID" value="QQD17823.1"/>
    <property type="molecule type" value="Genomic_DNA"/>
</dbReference>
<sequence>MKIVAVNSLCGGAGATTVVANLSHALELLGCRTLCIDLNPANLLTLQFGVDPLHRGGWAASVVAGERIGDAVWQSDDGRRILPFGQLSREDLTNLDGSDADIVARICRQDIADIDTVILDGPSGLPEHFPASLQRVAEAATNAAVLRIWVIAADPRSYATLHRNLPASGDVQLLNRYRPECMIDSDIATVLRYEFDGGMVPVVLPEDASAPEAAACQRSVISHAPASQLAADFRALGVWCRSQLESR</sequence>
<organism evidence="1 2">
    <name type="scientific">Spongiibacter nanhainus</name>
    <dbReference type="NCBI Taxonomy" id="2794344"/>
    <lineage>
        <taxon>Bacteria</taxon>
        <taxon>Pseudomonadati</taxon>
        <taxon>Pseudomonadota</taxon>
        <taxon>Gammaproteobacteria</taxon>
        <taxon>Cellvibrionales</taxon>
        <taxon>Spongiibacteraceae</taxon>
        <taxon>Spongiibacter</taxon>
    </lineage>
</organism>
<name>A0A7T4UPM1_9GAMM</name>
<dbReference type="KEGG" id="snan:I6N98_15995"/>
<keyword evidence="2" id="KW-1185">Reference proteome</keyword>
<reference evidence="1 2" key="1">
    <citation type="submission" date="2020-12" db="EMBL/GenBank/DDBJ databases">
        <authorList>
            <person name="Shan Y."/>
        </authorList>
    </citation>
    <scope>NUCLEOTIDE SEQUENCE [LARGE SCALE GENOMIC DNA]</scope>
    <source>
        <strain evidence="2">csc3.9</strain>
    </source>
</reference>
<dbReference type="Gene3D" id="3.40.50.300">
    <property type="entry name" value="P-loop containing nucleotide triphosphate hydrolases"/>
    <property type="match status" value="1"/>
</dbReference>
<dbReference type="Pfam" id="PF06564">
    <property type="entry name" value="CBP_BcsQ"/>
    <property type="match status" value="1"/>
</dbReference>
<dbReference type="NCBIfam" id="TIGR03371">
    <property type="entry name" value="cellulose_yhjQ"/>
    <property type="match status" value="1"/>
</dbReference>
<dbReference type="Proteomes" id="UP000596063">
    <property type="component" value="Chromosome"/>
</dbReference>
<proteinExistence type="predicted"/>
<gene>
    <name evidence="1" type="primary">yhjQ</name>
    <name evidence="1" type="ORF">I6N98_15995</name>
</gene>
<dbReference type="AlphaFoldDB" id="A0A7T4UPM1"/>
<dbReference type="SUPFAM" id="SSF52540">
    <property type="entry name" value="P-loop containing nucleoside triphosphate hydrolases"/>
    <property type="match status" value="1"/>
</dbReference>
<dbReference type="InterPro" id="IPR017746">
    <property type="entry name" value="Cellulose_synthase_operon_BcsQ"/>
</dbReference>
<protein>
    <submittedName>
        <fullName evidence="1">Cellulose synthase operon protein YhjQ</fullName>
    </submittedName>
</protein>
<accession>A0A7T4UPM1</accession>
<evidence type="ECO:0000313" key="1">
    <source>
        <dbReference type="EMBL" id="QQD17823.1"/>
    </source>
</evidence>
<evidence type="ECO:0000313" key="2">
    <source>
        <dbReference type="Proteomes" id="UP000596063"/>
    </source>
</evidence>